<evidence type="ECO:0000259" key="1">
    <source>
        <dbReference type="PROSITE" id="PS50112"/>
    </source>
</evidence>
<dbReference type="InterPro" id="IPR035919">
    <property type="entry name" value="EAL_sf"/>
</dbReference>
<dbReference type="InterPro" id="IPR000014">
    <property type="entry name" value="PAS"/>
</dbReference>
<dbReference type="InterPro" id="IPR000160">
    <property type="entry name" value="GGDEF_dom"/>
</dbReference>
<organism evidence="5 6">
    <name type="scientific">Aerosakkonema funiforme FACHB-1375</name>
    <dbReference type="NCBI Taxonomy" id="2949571"/>
    <lineage>
        <taxon>Bacteria</taxon>
        <taxon>Bacillati</taxon>
        <taxon>Cyanobacteriota</taxon>
        <taxon>Cyanophyceae</taxon>
        <taxon>Oscillatoriophycideae</taxon>
        <taxon>Aerosakkonematales</taxon>
        <taxon>Aerosakkonemataceae</taxon>
        <taxon>Aerosakkonema</taxon>
    </lineage>
</organism>
<sequence length="704" mass="79107">MESEKRYCAAIEQTSGGIYFVDVDSKGILEANTAICNLLGYTQEEFLALTLYDILAVDREIINSDIHLLLAEKQFLLISDGWNRRKDGSLVNVEVSLNLISCGGRKVICVVGRDITERKQAEELLRKSEAANRALLNAIPDLMIRITGDGTYLDAIPAKNFKTWTTHGDMVGKNIYDVLPPEIARQRMYYITQALSTGEMQIYEFELTCEDGKVSYQEARIVVSGENEVLVIVREISDRKQAEATIQYHAFHDILTGLPNRTMFDRHLSTALANAHNSKTMLAVMFLDMDRFKTINDTLGHAVGDRLLQGFAERVKACLRESDIVARWGGDEFTVLVPQITSPEDAAKVGQRILEALKPAFYLQGHATGEETPPLHITSSIGIALYPHDGEDAETLLRNADAALYRAKEHGRNNYRFYKPEMNAQASQLLALENRLHQALERREFDVYYQPQIHINTGEIIGMEALVRWRHPELGLVSPGQFIPLAEENGLIVPIGEWVLRTACAQNKAWQNAGFSPLRVAVNLSPRQFQQPNIASRVALALEETGLDPQYLELEITETTIMQNLDFASEMLRDLQTLGVYISIDDFGTGYSSLGYLKKFPFDKLKIDQSFVRDLKDNPHDIAIISAMITLGHGLNLKVVAEGVETREQLELLRSLQSEEMQGYLFSQPLTAEDATNLLHNPLIKTNIYCSTLCIAYSQNKLLH</sequence>
<dbReference type="SUPFAM" id="SSF55785">
    <property type="entry name" value="PYP-like sensor domain (PAS domain)"/>
    <property type="match status" value="2"/>
</dbReference>
<dbReference type="Pfam" id="PF00563">
    <property type="entry name" value="EAL"/>
    <property type="match status" value="1"/>
</dbReference>
<dbReference type="EMBL" id="JACJPW010000031">
    <property type="protein sequence ID" value="MBD2182102.1"/>
    <property type="molecule type" value="Genomic_DNA"/>
</dbReference>
<dbReference type="RefSeq" id="WP_190464912.1">
    <property type="nucleotide sequence ID" value="NZ_JACJPW010000031.1"/>
</dbReference>
<dbReference type="CDD" id="cd00130">
    <property type="entry name" value="PAS"/>
    <property type="match status" value="2"/>
</dbReference>
<dbReference type="InterPro" id="IPR029787">
    <property type="entry name" value="Nucleotide_cyclase"/>
</dbReference>
<proteinExistence type="predicted"/>
<dbReference type="SMART" id="SM00091">
    <property type="entry name" value="PAS"/>
    <property type="match status" value="2"/>
</dbReference>
<evidence type="ECO:0000259" key="2">
    <source>
        <dbReference type="PROSITE" id="PS50113"/>
    </source>
</evidence>
<dbReference type="Gene3D" id="3.20.20.450">
    <property type="entry name" value="EAL domain"/>
    <property type="match status" value="1"/>
</dbReference>
<feature type="domain" description="PAC" evidence="2">
    <location>
        <begin position="71"/>
        <end position="127"/>
    </location>
</feature>
<reference evidence="5" key="1">
    <citation type="journal article" date="2015" name="ISME J.">
        <title>Draft Genome Sequence of Streptomyces incarnatus NRRL8089, which Produces the Nucleoside Antibiotic Sinefungin.</title>
        <authorList>
            <person name="Oshima K."/>
            <person name="Hattori M."/>
            <person name="Shimizu H."/>
            <person name="Fukuda K."/>
            <person name="Nemoto M."/>
            <person name="Inagaki K."/>
            <person name="Tamura T."/>
        </authorList>
    </citation>
    <scope>NUCLEOTIDE SEQUENCE</scope>
    <source>
        <strain evidence="5">FACHB-1375</strain>
    </source>
</reference>
<dbReference type="PROSITE" id="PS50112">
    <property type="entry name" value="PAS"/>
    <property type="match status" value="1"/>
</dbReference>
<protein>
    <submittedName>
        <fullName evidence="5">EAL domain-containing protein</fullName>
    </submittedName>
</protein>
<dbReference type="SMART" id="SM00267">
    <property type="entry name" value="GGDEF"/>
    <property type="match status" value="1"/>
</dbReference>
<dbReference type="NCBIfam" id="TIGR00254">
    <property type="entry name" value="GGDEF"/>
    <property type="match status" value="1"/>
</dbReference>
<dbReference type="PROSITE" id="PS50883">
    <property type="entry name" value="EAL"/>
    <property type="match status" value="1"/>
</dbReference>
<dbReference type="PROSITE" id="PS50887">
    <property type="entry name" value="GGDEF"/>
    <property type="match status" value="1"/>
</dbReference>
<evidence type="ECO:0000259" key="4">
    <source>
        <dbReference type="PROSITE" id="PS50887"/>
    </source>
</evidence>
<dbReference type="InterPro" id="IPR001633">
    <property type="entry name" value="EAL_dom"/>
</dbReference>
<dbReference type="SMART" id="SM00052">
    <property type="entry name" value="EAL"/>
    <property type="match status" value="1"/>
</dbReference>
<dbReference type="AlphaFoldDB" id="A0A926VE87"/>
<comment type="caution">
    <text evidence="5">The sequence shown here is derived from an EMBL/GenBank/DDBJ whole genome shotgun (WGS) entry which is preliminary data.</text>
</comment>
<dbReference type="Pfam" id="PF13426">
    <property type="entry name" value="PAS_9"/>
    <property type="match status" value="1"/>
</dbReference>
<dbReference type="Proteomes" id="UP000641646">
    <property type="component" value="Unassembled WGS sequence"/>
</dbReference>
<feature type="domain" description="PAS" evidence="1">
    <location>
        <begin position="3"/>
        <end position="55"/>
    </location>
</feature>
<dbReference type="CDD" id="cd01948">
    <property type="entry name" value="EAL"/>
    <property type="match status" value="1"/>
</dbReference>
<dbReference type="SUPFAM" id="SSF141868">
    <property type="entry name" value="EAL domain-like"/>
    <property type="match status" value="1"/>
</dbReference>
<accession>A0A926VE87</accession>
<name>A0A926VE87_9CYAN</name>
<evidence type="ECO:0000313" key="5">
    <source>
        <dbReference type="EMBL" id="MBD2182102.1"/>
    </source>
</evidence>
<dbReference type="SUPFAM" id="SSF55073">
    <property type="entry name" value="Nucleotide cyclase"/>
    <property type="match status" value="1"/>
</dbReference>
<dbReference type="CDD" id="cd01949">
    <property type="entry name" value="GGDEF"/>
    <property type="match status" value="1"/>
</dbReference>
<reference evidence="5" key="2">
    <citation type="submission" date="2020-08" db="EMBL/GenBank/DDBJ databases">
        <authorList>
            <person name="Chen M."/>
            <person name="Teng W."/>
            <person name="Zhao L."/>
            <person name="Hu C."/>
            <person name="Zhou Y."/>
            <person name="Han B."/>
            <person name="Song L."/>
            <person name="Shu W."/>
        </authorList>
    </citation>
    <scope>NUCLEOTIDE SEQUENCE</scope>
    <source>
        <strain evidence="5">FACHB-1375</strain>
    </source>
</reference>
<dbReference type="FunFam" id="3.30.70.270:FF:000001">
    <property type="entry name" value="Diguanylate cyclase domain protein"/>
    <property type="match status" value="1"/>
</dbReference>
<dbReference type="InterPro" id="IPR043128">
    <property type="entry name" value="Rev_trsase/Diguanyl_cyclase"/>
</dbReference>
<dbReference type="Pfam" id="PF00990">
    <property type="entry name" value="GGDEF"/>
    <property type="match status" value="1"/>
</dbReference>
<feature type="domain" description="GGDEF" evidence="4">
    <location>
        <begin position="280"/>
        <end position="420"/>
    </location>
</feature>
<keyword evidence="6" id="KW-1185">Reference proteome</keyword>
<dbReference type="Gene3D" id="3.30.450.20">
    <property type="entry name" value="PAS domain"/>
    <property type="match status" value="2"/>
</dbReference>
<dbReference type="InterPro" id="IPR013656">
    <property type="entry name" value="PAS_4"/>
</dbReference>
<gene>
    <name evidence="5" type="ORF">H6G03_13475</name>
</gene>
<dbReference type="PANTHER" id="PTHR44757">
    <property type="entry name" value="DIGUANYLATE CYCLASE DGCP"/>
    <property type="match status" value="1"/>
</dbReference>
<dbReference type="Gene3D" id="3.30.70.270">
    <property type="match status" value="1"/>
</dbReference>
<evidence type="ECO:0000259" key="3">
    <source>
        <dbReference type="PROSITE" id="PS50883"/>
    </source>
</evidence>
<dbReference type="NCBIfam" id="TIGR00229">
    <property type="entry name" value="sensory_box"/>
    <property type="match status" value="2"/>
</dbReference>
<dbReference type="PROSITE" id="PS50113">
    <property type="entry name" value="PAC"/>
    <property type="match status" value="1"/>
</dbReference>
<dbReference type="PANTHER" id="PTHR44757:SF2">
    <property type="entry name" value="BIOFILM ARCHITECTURE MAINTENANCE PROTEIN MBAA"/>
    <property type="match status" value="1"/>
</dbReference>
<dbReference type="InterPro" id="IPR000700">
    <property type="entry name" value="PAS-assoc_C"/>
</dbReference>
<feature type="domain" description="EAL" evidence="3">
    <location>
        <begin position="429"/>
        <end position="683"/>
    </location>
</feature>
<dbReference type="FunFam" id="3.20.20.450:FF:000001">
    <property type="entry name" value="Cyclic di-GMP phosphodiesterase yahA"/>
    <property type="match status" value="1"/>
</dbReference>
<dbReference type="Pfam" id="PF08448">
    <property type="entry name" value="PAS_4"/>
    <property type="match status" value="1"/>
</dbReference>
<dbReference type="InterPro" id="IPR052155">
    <property type="entry name" value="Biofilm_reg_signaling"/>
</dbReference>
<evidence type="ECO:0000313" key="6">
    <source>
        <dbReference type="Proteomes" id="UP000641646"/>
    </source>
</evidence>
<dbReference type="InterPro" id="IPR035965">
    <property type="entry name" value="PAS-like_dom_sf"/>
</dbReference>